<feature type="compositionally biased region" description="Basic and acidic residues" evidence="1">
    <location>
        <begin position="265"/>
        <end position="274"/>
    </location>
</feature>
<protein>
    <submittedName>
        <fullName evidence="2">Uncharacterized protein</fullName>
    </submittedName>
</protein>
<dbReference type="Proteomes" id="UP000232323">
    <property type="component" value="Unassembled WGS sequence"/>
</dbReference>
<feature type="compositionally biased region" description="Low complexity" evidence="1">
    <location>
        <begin position="280"/>
        <end position="294"/>
    </location>
</feature>
<sequence length="383" mass="42659">MTSLEVSNKHIKKESHNGEESIRRLSDPMYRSQVEDFQRVLTDDALEELRSELTPEEEQQLQDLLLDMKYLQYMPEDITGRDEEIQLEAWQHMQNTKRAVQELPSDLLSYVGNLFSGVQKEELERLLGMMEKEQFLKLEGLYNNILLFGDCPTAQLPYEYARIAHVMEELELELMQMVGSSSSSTVAGFEAPDDDSEPREMSLRRGDSHTAVQTEASGTASPHLNSSTKQQQDSQEVQLKVSGSHDVAGHNTHMQHTPSGSSKIVPHEQDRVDSNDGAASSEGESMLGSESLSGNKESDLSSESVDALHNRPWLNLEDLSFADDDDESPQNAVEKEGTAGLVSTEDLSMNEASGSSQPAQQGSSFLKGLRPSRKLRTSRGHLF</sequence>
<feature type="compositionally biased region" description="Polar residues" evidence="1">
    <location>
        <begin position="252"/>
        <end position="262"/>
    </location>
</feature>
<dbReference type="EMBL" id="BEGY01000016">
    <property type="protein sequence ID" value="GAX76286.1"/>
    <property type="molecule type" value="Genomic_DNA"/>
</dbReference>
<feature type="region of interest" description="Disordered" evidence="1">
    <location>
        <begin position="183"/>
        <end position="306"/>
    </location>
</feature>
<organism evidence="2 3">
    <name type="scientific">Chlamydomonas eustigma</name>
    <dbReference type="NCBI Taxonomy" id="1157962"/>
    <lineage>
        <taxon>Eukaryota</taxon>
        <taxon>Viridiplantae</taxon>
        <taxon>Chlorophyta</taxon>
        <taxon>core chlorophytes</taxon>
        <taxon>Chlorophyceae</taxon>
        <taxon>CS clade</taxon>
        <taxon>Chlamydomonadales</taxon>
        <taxon>Chlamydomonadaceae</taxon>
        <taxon>Chlamydomonas</taxon>
    </lineage>
</organism>
<feature type="compositionally biased region" description="Low complexity" evidence="1">
    <location>
        <begin position="352"/>
        <end position="364"/>
    </location>
</feature>
<name>A0A250WZS7_9CHLO</name>
<dbReference type="AlphaFoldDB" id="A0A250WZS7"/>
<evidence type="ECO:0000313" key="2">
    <source>
        <dbReference type="EMBL" id="GAX76286.1"/>
    </source>
</evidence>
<accession>A0A250WZS7</accession>
<feature type="compositionally biased region" description="Polar residues" evidence="1">
    <location>
        <begin position="210"/>
        <end position="237"/>
    </location>
</feature>
<comment type="caution">
    <text evidence="2">The sequence shown here is derived from an EMBL/GenBank/DDBJ whole genome shotgun (WGS) entry which is preliminary data.</text>
</comment>
<reference evidence="2 3" key="1">
    <citation type="submission" date="2017-08" db="EMBL/GenBank/DDBJ databases">
        <title>Acidophilic green algal genome provides insights into adaptation to an acidic environment.</title>
        <authorList>
            <person name="Hirooka S."/>
            <person name="Hirose Y."/>
            <person name="Kanesaki Y."/>
            <person name="Higuchi S."/>
            <person name="Fujiwara T."/>
            <person name="Onuma R."/>
            <person name="Era A."/>
            <person name="Ohbayashi R."/>
            <person name="Uzuka A."/>
            <person name="Nozaki H."/>
            <person name="Yoshikawa H."/>
            <person name="Miyagishima S.Y."/>
        </authorList>
    </citation>
    <scope>NUCLEOTIDE SEQUENCE [LARGE SCALE GENOMIC DNA]</scope>
    <source>
        <strain evidence="2 3">NIES-2499</strain>
    </source>
</reference>
<evidence type="ECO:0000256" key="1">
    <source>
        <dbReference type="SAM" id="MobiDB-lite"/>
    </source>
</evidence>
<feature type="compositionally biased region" description="Basic and acidic residues" evidence="1">
    <location>
        <begin position="198"/>
        <end position="208"/>
    </location>
</feature>
<feature type="compositionally biased region" description="Basic residues" evidence="1">
    <location>
        <begin position="370"/>
        <end position="383"/>
    </location>
</feature>
<feature type="compositionally biased region" description="Basic and acidic residues" evidence="1">
    <location>
        <begin position="14"/>
        <end position="26"/>
    </location>
</feature>
<gene>
    <name evidence="2" type="ORF">CEUSTIGMA_g3731.t1</name>
</gene>
<proteinExistence type="predicted"/>
<feature type="region of interest" description="Disordered" evidence="1">
    <location>
        <begin position="319"/>
        <end position="383"/>
    </location>
</feature>
<keyword evidence="3" id="KW-1185">Reference proteome</keyword>
<feature type="region of interest" description="Disordered" evidence="1">
    <location>
        <begin position="1"/>
        <end position="28"/>
    </location>
</feature>
<evidence type="ECO:0000313" key="3">
    <source>
        <dbReference type="Proteomes" id="UP000232323"/>
    </source>
</evidence>